<reference evidence="1" key="1">
    <citation type="submission" date="2020-12" db="EMBL/GenBank/DDBJ databases">
        <title>Comparative genomics of Clostridium perfringens reveals patterns of host-associated phylogenetic clades and virulence factors.</title>
        <authorList>
            <person name="Smith A.H."/>
            <person name="Geier R."/>
        </authorList>
    </citation>
    <scope>NUCLEOTIDE SEQUENCE</scope>
    <source>
        <strain evidence="1">CHD30677R</strain>
    </source>
</reference>
<dbReference type="Pfam" id="PF13730">
    <property type="entry name" value="HTH_36"/>
    <property type="match status" value="1"/>
</dbReference>
<evidence type="ECO:0000313" key="2">
    <source>
        <dbReference type="Proteomes" id="UP000668068"/>
    </source>
</evidence>
<gene>
    <name evidence="1" type="ORF">JJB47_14220</name>
</gene>
<dbReference type="RefSeq" id="WP_003479560.1">
    <property type="nucleotide sequence ID" value="NZ_CABPRN010000008.1"/>
</dbReference>
<protein>
    <recommendedName>
        <fullName evidence="3">Helix-turn-helix domain-containing protein</fullName>
    </recommendedName>
</protein>
<organism evidence="1 2">
    <name type="scientific">Clostridium perfringens</name>
    <dbReference type="NCBI Taxonomy" id="1502"/>
    <lineage>
        <taxon>Bacteria</taxon>
        <taxon>Bacillati</taxon>
        <taxon>Bacillota</taxon>
        <taxon>Clostridia</taxon>
        <taxon>Eubacteriales</taxon>
        <taxon>Clostridiaceae</taxon>
        <taxon>Clostridium</taxon>
    </lineage>
</organism>
<evidence type="ECO:0000313" key="1">
    <source>
        <dbReference type="EMBL" id="MBO3359929.1"/>
    </source>
</evidence>
<dbReference type="Proteomes" id="UP000668068">
    <property type="component" value="Unassembled WGS sequence"/>
</dbReference>
<dbReference type="AlphaFoldDB" id="A0AAW4J0R7"/>
<sequence>MDIKGFTKADNSILFNTNLSNNAKLIYLQIKYYSSIPNFKLSKFVILKDSGLSVNTFNKVIKELKEAGLVKQVTERNGKSNIYWYTLAEFKVEKEKIEIKNKKKINTKKSNLDGNNEVLEGQLHIDDIIESNYAEKIENKENMIDLEQKEDNEEVRLIKTTGEPMDRVIHAIKYALKRQAKDLYSYALRTIQNDWDNYYSKKKVQKNYQNKKNIREANFTQREYDFNSLESKLLGWDDEIVLRVPELPSCVGCNKEKIENFEDRKQYVTLDELFGFGA</sequence>
<dbReference type="EMBL" id="JAENQP010000011">
    <property type="protein sequence ID" value="MBO3359929.1"/>
    <property type="molecule type" value="Genomic_DNA"/>
</dbReference>
<evidence type="ECO:0008006" key="3">
    <source>
        <dbReference type="Google" id="ProtNLM"/>
    </source>
</evidence>
<name>A0AAW4J0R7_CLOPF</name>
<proteinExistence type="predicted"/>
<accession>A0AAW4J0R7</accession>
<comment type="caution">
    <text evidence="1">The sequence shown here is derived from an EMBL/GenBank/DDBJ whole genome shotgun (WGS) entry which is preliminary data.</text>
</comment>